<protein>
    <recommendedName>
        <fullName evidence="2 16">Amyloid-beta A4 protein</fullName>
    </recommendedName>
</protein>
<proteinExistence type="inferred from homology"/>
<keyword evidence="8 16" id="KW-1133">Transmembrane helix</keyword>
<evidence type="ECO:0000256" key="18">
    <source>
        <dbReference type="SAM" id="MobiDB-lite"/>
    </source>
</evidence>
<feature type="compositionally biased region" description="Acidic residues" evidence="18">
    <location>
        <begin position="648"/>
        <end position="701"/>
    </location>
</feature>
<evidence type="ECO:0000256" key="7">
    <source>
        <dbReference type="ARBA" id="ARBA00022900"/>
    </source>
</evidence>
<dbReference type="GO" id="GO:0007417">
    <property type="term" value="P:central nervous system development"/>
    <property type="evidence" value="ECO:0007669"/>
    <property type="project" value="TreeGrafter"/>
</dbReference>
<feature type="disulfide bond" evidence="15">
    <location>
        <begin position="488"/>
        <end position="495"/>
    </location>
</feature>
<dbReference type="EMBL" id="JAPTMU010000023">
    <property type="protein sequence ID" value="KAJ4924071.1"/>
    <property type="molecule type" value="Genomic_DNA"/>
</dbReference>
<evidence type="ECO:0000256" key="15">
    <source>
        <dbReference type="PROSITE-ProRule" id="PRU01217"/>
    </source>
</evidence>
<dbReference type="GO" id="GO:0051246">
    <property type="term" value="P:regulation of protein metabolic process"/>
    <property type="evidence" value="ECO:0007669"/>
    <property type="project" value="UniProtKB-ARBA"/>
</dbReference>
<dbReference type="GO" id="GO:0007409">
    <property type="term" value="P:axonogenesis"/>
    <property type="evidence" value="ECO:0007669"/>
    <property type="project" value="TreeGrafter"/>
</dbReference>
<keyword evidence="3" id="KW-0646">Protease inhibitor</keyword>
<dbReference type="InterPro" id="IPR019744">
    <property type="entry name" value="APP_CUBD_CS"/>
</dbReference>
<dbReference type="GO" id="GO:0005798">
    <property type="term" value="C:Golgi-associated vesicle"/>
    <property type="evidence" value="ECO:0007669"/>
    <property type="project" value="UniProtKB-UniRule"/>
</dbReference>
<dbReference type="GO" id="GO:0046914">
    <property type="term" value="F:transition metal ion binding"/>
    <property type="evidence" value="ECO:0007669"/>
    <property type="project" value="InterPro"/>
</dbReference>
<dbReference type="PROSITE" id="PS00319">
    <property type="entry name" value="APP_CUBD"/>
    <property type="match status" value="1"/>
</dbReference>
<dbReference type="PROSITE" id="PS00280">
    <property type="entry name" value="BPTI_KUNITZ_1"/>
    <property type="match status" value="1"/>
</dbReference>
<evidence type="ECO:0000256" key="10">
    <source>
        <dbReference type="ARBA" id="ARBA00023087"/>
    </source>
</evidence>
<evidence type="ECO:0000313" key="24">
    <source>
        <dbReference type="Proteomes" id="UP001219934"/>
    </source>
</evidence>
<evidence type="ECO:0000256" key="8">
    <source>
        <dbReference type="ARBA" id="ARBA00022989"/>
    </source>
</evidence>
<dbReference type="GO" id="GO:0010604">
    <property type="term" value="P:positive regulation of macromolecule metabolic process"/>
    <property type="evidence" value="ECO:0007669"/>
    <property type="project" value="UniProtKB-ARBA"/>
</dbReference>
<feature type="disulfide bond" evidence="15">
    <location>
        <begin position="548"/>
        <end position="576"/>
    </location>
</feature>
<evidence type="ECO:0000256" key="3">
    <source>
        <dbReference type="ARBA" id="ARBA00022690"/>
    </source>
</evidence>
<evidence type="ECO:0000256" key="11">
    <source>
        <dbReference type="ARBA" id="ARBA00023136"/>
    </source>
</evidence>
<dbReference type="GO" id="GO:0005102">
    <property type="term" value="F:signaling receptor binding"/>
    <property type="evidence" value="ECO:0007669"/>
    <property type="project" value="TreeGrafter"/>
</dbReference>
<dbReference type="GO" id="GO:0005769">
    <property type="term" value="C:early endosome"/>
    <property type="evidence" value="ECO:0007669"/>
    <property type="project" value="TreeGrafter"/>
</dbReference>
<evidence type="ECO:0000256" key="1">
    <source>
        <dbReference type="ARBA" id="ARBA00004479"/>
    </source>
</evidence>
<keyword evidence="16" id="KW-1003">Cell membrane</keyword>
<dbReference type="GO" id="GO:0005794">
    <property type="term" value="C:Golgi apparatus"/>
    <property type="evidence" value="ECO:0007669"/>
    <property type="project" value="TreeGrafter"/>
</dbReference>
<dbReference type="InterPro" id="IPR019543">
    <property type="entry name" value="APP_amyloid_C"/>
</dbReference>
<dbReference type="PANTHER" id="PTHR23103:SF7">
    <property type="entry name" value="AMYLOID-BETA PRECURSOR PROTEIN"/>
    <property type="match status" value="1"/>
</dbReference>
<evidence type="ECO:0000259" key="20">
    <source>
        <dbReference type="PROSITE" id="PS50279"/>
    </source>
</evidence>
<dbReference type="InterPro" id="IPR036454">
    <property type="entry name" value="Amyloid_glyco_heparin-bd_sf"/>
</dbReference>
<dbReference type="Pfam" id="PF10515">
    <property type="entry name" value="APP_amyloid"/>
    <property type="match status" value="1"/>
</dbReference>
<dbReference type="Gene3D" id="4.10.410.10">
    <property type="entry name" value="Pancreatic trypsin inhibitor Kunitz domain"/>
    <property type="match status" value="1"/>
</dbReference>
<organism evidence="23 24">
    <name type="scientific">Pogonophryne albipinna</name>
    <dbReference type="NCBI Taxonomy" id="1090488"/>
    <lineage>
        <taxon>Eukaryota</taxon>
        <taxon>Metazoa</taxon>
        <taxon>Chordata</taxon>
        <taxon>Craniata</taxon>
        <taxon>Vertebrata</taxon>
        <taxon>Euteleostomi</taxon>
        <taxon>Actinopterygii</taxon>
        <taxon>Neopterygii</taxon>
        <taxon>Teleostei</taxon>
        <taxon>Neoteleostei</taxon>
        <taxon>Acanthomorphata</taxon>
        <taxon>Eupercaria</taxon>
        <taxon>Perciformes</taxon>
        <taxon>Notothenioidei</taxon>
        <taxon>Pogonophryne</taxon>
    </lineage>
</organism>
<keyword evidence="6 19" id="KW-0732">Signal</keyword>
<dbReference type="CDD" id="cd22607">
    <property type="entry name" value="Kunitz_ABPP-like"/>
    <property type="match status" value="1"/>
</dbReference>
<dbReference type="PROSITE" id="PS51869">
    <property type="entry name" value="APP_E1"/>
    <property type="match status" value="1"/>
</dbReference>
<comment type="function">
    <text evidence="14">Functional neuronal receptor which couples to intracellular signaling pathway through the GTP-binding protein G(O).</text>
</comment>
<feature type="region of interest" description="GFLD subdomain" evidence="15">
    <location>
        <begin position="418"/>
        <end position="513"/>
    </location>
</feature>
<accession>A0AAD6F798</accession>
<evidence type="ECO:0000313" key="23">
    <source>
        <dbReference type="EMBL" id="KAJ4924071.1"/>
    </source>
</evidence>
<dbReference type="PROSITE" id="PS00320">
    <property type="entry name" value="APP_INTRA"/>
    <property type="match status" value="1"/>
</dbReference>
<gene>
    <name evidence="23" type="ORF">JOQ06_000313</name>
</gene>
<sequence>MESPWRRTQTESWGVLRSSLLLCLFSGSSKAQCEGCIEYCCDGSPPFCCSYYAYVGDVLSGTAISGIVFGVVFLMGAVAALFLCVCMCMKNGRGARVGVFSTSYINTVTQGYPGPPPPYTYDYEMYPPSLHPPPYTPSQPNSANYSPPPPYPGSVQPRYHHQTTGVTGAAHTLLLTLNVKPLGETPPLGGSCPRNDMGDRVALLLLAVAASALAAESPIHTHRSRKLLLPDGARGLERGSWMTAFVYLGILGKWLLDGAVSSIQCVTDVPHALGSRVTVQRVYETSTSWSRGDTPSIVDDKSSRSPRTLPPGMRDDLKHPPPLLNPTTFTQLPMAGLGRSDKTGSVRRRRVSEVYLAVIWVIGFRLREEATCLRCKVAQITPPPPPGSNVHQSWDRIKTEGERLVVSPPVPTDVSMGLLAEPQVAMFCGKLNMHINVQSGKWEPDPSGTKSCIGTKEGILQYCQEVYPELQITNVVEANQPISIQNWCKKGRKQCHSHMHIVVPYRCLVGEFVSDALLVPDKCKFLHQERMDQCESHLHWHTVAKESCGDRTMNLHDYGMLLPCGIDRFRGVEFVCCPAEAERDADSAEKDADDSDVWWGGAETDYSDNSMVREPEPVEQQEEARPSVVQEDKDDEEEVAPVKNEEAAAAEEEEEDEEEDVLDNDQDGDGEEDEEAVEEEDEDEEEGDDVVLDTFEDDADEPTTNVAMTTTTTTTTTESVEEVVKDVCWSNAETGPCRAMLPRWFFDPQEGRCAQFIYGGCGGNRNNFDSEEYCLSVCSSVIPTAMPSSPDAVDHYLETPADENEHAHFQKAKESLEAKHRERMSQVMREWEEAEREAKNLPRADKKAVIQRFQEKVEALEQEAASERQQLVETHMARVEALLNDRRRLALESYLTALQQDPPRPRHVFSLLKKYVRAEQKDRQHTLKHYEHVRMVDPKKAAQIRPQVVTHLRISEERMNQSMDLLYKVPGVADDIQDQVELLQRELAEMAQQLANMQTDVRVSYGNDALMPDQELGDGRTELLPQEDSLILGGVGFIHPESFNQPNTENQVEPVDSRPNFDRGIPTRPVTGMKMEAMPELRMETEDRQSTEYEVHHQKLVFFAEDVGSNKGAIIGLMVGGVVIATVIVITLVMLRKKQYTSIHHGVIEVDAAVTPEERHLSKMQQNGYENPTYKFFEQMQN</sequence>
<keyword evidence="24" id="KW-1185">Reference proteome</keyword>
<dbReference type="PROSITE" id="PS50279">
    <property type="entry name" value="BPTI_KUNITZ_2"/>
    <property type="match status" value="1"/>
</dbReference>
<dbReference type="Pfam" id="PF12925">
    <property type="entry name" value="APP_E2"/>
    <property type="match status" value="1"/>
</dbReference>
<evidence type="ECO:0000256" key="9">
    <source>
        <dbReference type="ARBA" id="ARBA00023008"/>
    </source>
</evidence>
<evidence type="ECO:0000256" key="19">
    <source>
        <dbReference type="SAM" id="SignalP"/>
    </source>
</evidence>
<dbReference type="SUPFAM" id="SSF109843">
    <property type="entry name" value="CAPPD, an extracellular domain of amyloid beta A4 protein"/>
    <property type="match status" value="1"/>
</dbReference>
<dbReference type="GO" id="GO:0045121">
    <property type="term" value="C:membrane raft"/>
    <property type="evidence" value="ECO:0007669"/>
    <property type="project" value="TreeGrafter"/>
</dbReference>
<comment type="caution">
    <text evidence="15 16">Lacks conserved residue(s) required for the propagation of feature annotation.</text>
</comment>
<dbReference type="Pfam" id="PF03494">
    <property type="entry name" value="Beta-APP"/>
    <property type="match status" value="1"/>
</dbReference>
<keyword evidence="4 16" id="KW-0812">Transmembrane</keyword>
<dbReference type="FunFam" id="4.10.410.10:FF:000001">
    <property type="entry name" value="Amyloid beta A4 protein"/>
    <property type="match status" value="1"/>
</dbReference>
<dbReference type="PANTHER" id="PTHR23103">
    <property type="entry name" value="ALZHEIMER'S DISEASE BETA-AMYLOID RELATED"/>
    <property type="match status" value="1"/>
</dbReference>
<dbReference type="Gene3D" id="1.20.120.770">
    <property type="entry name" value="Amyloid precursor protein, E2 domain"/>
    <property type="match status" value="1"/>
</dbReference>
<evidence type="ECO:0000256" key="6">
    <source>
        <dbReference type="ARBA" id="ARBA00022729"/>
    </source>
</evidence>
<dbReference type="Gene3D" id="3.30.1490.140">
    <property type="entry name" value="Amyloidogenic glycoprotein, copper-binding domain"/>
    <property type="match status" value="1"/>
</dbReference>
<feature type="region of interest" description="Disordered" evidence="18">
    <location>
        <begin position="288"/>
        <end position="321"/>
    </location>
</feature>
<dbReference type="InterPro" id="IPR013803">
    <property type="entry name" value="Amyloid_glyco_Abeta"/>
</dbReference>
<dbReference type="SUPFAM" id="SSF57362">
    <property type="entry name" value="BPTI-like"/>
    <property type="match status" value="1"/>
</dbReference>
<keyword evidence="5" id="KW-0479">Metal-binding</keyword>
<evidence type="ECO:0000256" key="2">
    <source>
        <dbReference type="ARBA" id="ARBA00016844"/>
    </source>
</evidence>
<keyword evidence="7" id="KW-0722">Serine protease inhibitor</keyword>
<evidence type="ECO:0000256" key="5">
    <source>
        <dbReference type="ARBA" id="ARBA00022723"/>
    </source>
</evidence>
<feature type="disulfide bond" evidence="15">
    <location>
        <begin position="534"/>
        <end position="564"/>
    </location>
</feature>
<dbReference type="FunFam" id="3.90.570.10:FF:000001">
    <property type="entry name" value="Amyloid beta A4 protein"/>
    <property type="match status" value="1"/>
</dbReference>
<dbReference type="InterPro" id="IPR022640">
    <property type="entry name" value="CYYR1"/>
</dbReference>
<dbReference type="InterPro" id="IPR036880">
    <property type="entry name" value="Kunitz_BPTI_sf"/>
</dbReference>
<dbReference type="PRINTS" id="PR00204">
    <property type="entry name" value="BETAAMYLOID"/>
</dbReference>
<dbReference type="Pfam" id="PF00014">
    <property type="entry name" value="Kunitz_BPTI"/>
    <property type="match status" value="1"/>
</dbReference>
<dbReference type="Gene3D" id="6.10.250.1670">
    <property type="match status" value="1"/>
</dbReference>
<comment type="caution">
    <text evidence="23">The sequence shown here is derived from an EMBL/GenBank/DDBJ whole genome shotgun (WGS) entry which is preliminary data.</text>
</comment>
<evidence type="ECO:0000256" key="13">
    <source>
        <dbReference type="ARBA" id="ARBA00023180"/>
    </source>
</evidence>
<evidence type="ECO:0000256" key="12">
    <source>
        <dbReference type="ARBA" id="ARBA00023157"/>
    </source>
</evidence>
<feature type="transmembrane region" description="Helical" evidence="16">
    <location>
        <begin position="201"/>
        <end position="219"/>
    </location>
</feature>
<evidence type="ECO:0000256" key="17">
    <source>
        <dbReference type="SAM" id="Coils"/>
    </source>
</evidence>
<dbReference type="PRINTS" id="PR00759">
    <property type="entry name" value="BASICPTASE"/>
</dbReference>
<dbReference type="InterPro" id="IPR002223">
    <property type="entry name" value="Kunitz_BPTI"/>
</dbReference>
<comment type="subcellular location">
    <subcellularLocation>
        <location evidence="16">Cell membrane</location>
        <topology evidence="16">Single-pass type I membrane protein</topology>
    </subcellularLocation>
    <subcellularLocation>
        <location evidence="1">Membrane</location>
        <topology evidence="1">Single-pass type I membrane protein</topology>
    </subcellularLocation>
</comment>
<dbReference type="GO" id="GO:0009986">
    <property type="term" value="C:cell surface"/>
    <property type="evidence" value="ECO:0007669"/>
    <property type="project" value="TreeGrafter"/>
</dbReference>
<dbReference type="FunFam" id="1.20.120.770:FF:000001">
    <property type="entry name" value="Amyloid beta A4 protein-like isoform 1"/>
    <property type="match status" value="1"/>
</dbReference>
<dbReference type="InterPro" id="IPR015849">
    <property type="entry name" value="Amyloid_glyco_heparin-bd"/>
</dbReference>
<dbReference type="InterPro" id="IPR036669">
    <property type="entry name" value="Amyloid_Cu-bd_sf"/>
</dbReference>
<keyword evidence="12 15" id="KW-1015">Disulfide bond</keyword>
<dbReference type="InterPro" id="IPR024329">
    <property type="entry name" value="Amyloid_glyco_E2_domain"/>
</dbReference>
<feature type="domain" description="BPTI/Kunitz inhibitor" evidence="20">
    <location>
        <begin position="728"/>
        <end position="778"/>
    </location>
</feature>
<feature type="region of interest" description="CuBD subdomain" evidence="15">
    <location>
        <begin position="521"/>
        <end position="579"/>
    </location>
</feature>
<dbReference type="InterPro" id="IPR008155">
    <property type="entry name" value="Amyloid_glyco"/>
</dbReference>
<dbReference type="SMART" id="SM00131">
    <property type="entry name" value="KU"/>
    <property type="match status" value="1"/>
</dbReference>
<dbReference type="Proteomes" id="UP001219934">
    <property type="component" value="Unassembled WGS sequence"/>
</dbReference>
<evidence type="ECO:0000259" key="22">
    <source>
        <dbReference type="PROSITE" id="PS51870"/>
    </source>
</evidence>
<dbReference type="FunFam" id="3.30.1490.140:FF:000001">
    <property type="entry name" value="Amyloid beta (A4) protein b"/>
    <property type="match status" value="1"/>
</dbReference>
<feature type="compositionally biased region" description="Low complexity" evidence="18">
    <location>
        <begin position="702"/>
        <end position="718"/>
    </location>
</feature>
<feature type="signal peptide" evidence="19">
    <location>
        <begin position="1"/>
        <end position="31"/>
    </location>
</feature>
<comment type="similarity">
    <text evidence="15 16">Belongs to the APP family.</text>
</comment>
<dbReference type="SUPFAM" id="SSF89811">
    <property type="entry name" value="Amyloid beta a4 protein copper binding domain (domain 2)"/>
    <property type="match status" value="1"/>
</dbReference>
<dbReference type="Gene3D" id="3.90.570.10">
    <property type="entry name" value="Amyloidogenic glycoprotein, heparin-binding domain"/>
    <property type="match status" value="1"/>
</dbReference>
<feature type="region of interest" description="Disordered" evidence="18">
    <location>
        <begin position="582"/>
        <end position="719"/>
    </location>
</feature>
<dbReference type="InterPro" id="IPR036176">
    <property type="entry name" value="E2_sf"/>
</dbReference>
<dbReference type="GO" id="GO:0030546">
    <property type="term" value="F:signaling receptor activator activity"/>
    <property type="evidence" value="ECO:0007669"/>
    <property type="project" value="TreeGrafter"/>
</dbReference>
<dbReference type="PRINTS" id="PR00203">
    <property type="entry name" value="AMYLOIDA4"/>
</dbReference>
<feature type="region of interest" description="Disordered" evidence="18">
    <location>
        <begin position="1043"/>
        <end position="1070"/>
    </location>
</feature>
<evidence type="ECO:0000256" key="4">
    <source>
        <dbReference type="ARBA" id="ARBA00022692"/>
    </source>
</evidence>
<dbReference type="GO" id="GO:0043005">
    <property type="term" value="C:neuron projection"/>
    <property type="evidence" value="ECO:0007669"/>
    <property type="project" value="UniProtKB-ARBA"/>
</dbReference>
<evidence type="ECO:0000259" key="21">
    <source>
        <dbReference type="PROSITE" id="PS51869"/>
    </source>
</evidence>
<feature type="domain" description="E2" evidence="22">
    <location>
        <begin position="792"/>
        <end position="983"/>
    </location>
</feature>
<evidence type="ECO:0000256" key="16">
    <source>
        <dbReference type="RuleBase" id="RU367156"/>
    </source>
</evidence>
<dbReference type="GO" id="GO:0004867">
    <property type="term" value="F:serine-type endopeptidase inhibitor activity"/>
    <property type="evidence" value="ECO:0007669"/>
    <property type="project" value="UniProtKB-KW"/>
</dbReference>
<dbReference type="InterPro" id="IPR011993">
    <property type="entry name" value="PH-like_dom_sf"/>
</dbReference>
<dbReference type="InterPro" id="IPR019745">
    <property type="entry name" value="Amyloid_glyco_intracell_CS"/>
</dbReference>
<feature type="region of interest" description="Disordered" evidence="18">
    <location>
        <begin position="132"/>
        <end position="152"/>
    </location>
</feature>
<dbReference type="SMART" id="SM00006">
    <property type="entry name" value="A4_EXTRA"/>
    <property type="match status" value="1"/>
</dbReference>
<feature type="coiled-coil region" evidence="17">
    <location>
        <begin position="973"/>
        <end position="1000"/>
    </location>
</feature>
<dbReference type="InterPro" id="IPR020901">
    <property type="entry name" value="Prtase_inh_Kunz-CS"/>
</dbReference>
<comment type="function">
    <text evidence="16">Functions as a cell surface receptor and performs physiological functions on the surface of neurons relevant to neurite growth, neuronal adhesion and axonogenesis.</text>
</comment>
<dbReference type="Pfam" id="PF10873">
    <property type="entry name" value="CYYR1"/>
    <property type="match status" value="1"/>
</dbReference>
<dbReference type="PROSITE" id="PS51870">
    <property type="entry name" value="APP_E2"/>
    <property type="match status" value="1"/>
</dbReference>
<dbReference type="InterPro" id="IPR008154">
    <property type="entry name" value="Amyloid_glyco_extra"/>
</dbReference>
<dbReference type="SUPFAM" id="SSF56491">
    <property type="entry name" value="A heparin-binding domain"/>
    <property type="match status" value="1"/>
</dbReference>
<feature type="disulfide bond" evidence="15">
    <location>
        <begin position="463"/>
        <end position="507"/>
    </location>
</feature>
<keyword evidence="11 16" id="KW-0472">Membrane</keyword>
<dbReference type="AlphaFoldDB" id="A0AAD6F798"/>
<dbReference type="Pfam" id="PF12924">
    <property type="entry name" value="APP_Cu_bd"/>
    <property type="match status" value="1"/>
</dbReference>
<keyword evidence="9" id="KW-0186">Copper</keyword>
<dbReference type="GO" id="GO:0099503">
    <property type="term" value="C:secretory vesicle"/>
    <property type="evidence" value="ECO:0007669"/>
    <property type="project" value="UniProtKB-ARBA"/>
</dbReference>
<dbReference type="GO" id="GO:0008201">
    <property type="term" value="F:heparin binding"/>
    <property type="evidence" value="ECO:0007669"/>
    <property type="project" value="UniProtKB-UniRule"/>
</dbReference>
<dbReference type="Gene3D" id="2.30.29.30">
    <property type="entry name" value="Pleckstrin-homology domain (PH domain)/Phosphotyrosine-binding domain (PTB)"/>
    <property type="match status" value="1"/>
</dbReference>
<feature type="chain" id="PRO_5041918726" description="Amyloid-beta A4 protein" evidence="19">
    <location>
        <begin position="32"/>
        <end position="1182"/>
    </location>
</feature>
<feature type="domain" description="E1" evidence="21">
    <location>
        <begin position="418"/>
        <end position="579"/>
    </location>
</feature>
<reference evidence="23" key="1">
    <citation type="submission" date="2022-11" db="EMBL/GenBank/DDBJ databases">
        <title>Chromosome-level genome of Pogonophryne albipinna.</title>
        <authorList>
            <person name="Jo E."/>
        </authorList>
    </citation>
    <scope>NUCLEOTIDE SEQUENCE</scope>
    <source>
        <strain evidence="23">SGF0006</strain>
        <tissue evidence="23">Muscle</tissue>
    </source>
</reference>
<feature type="transmembrane region" description="Helical" evidence="16">
    <location>
        <begin position="1113"/>
        <end position="1135"/>
    </location>
</feature>
<evidence type="ECO:0000256" key="14">
    <source>
        <dbReference type="ARBA" id="ARBA00053261"/>
    </source>
</evidence>
<feature type="disulfide bond" evidence="15">
    <location>
        <begin position="523"/>
        <end position="577"/>
    </location>
</feature>
<dbReference type="Pfam" id="PF02177">
    <property type="entry name" value="APP_N"/>
    <property type="match status" value="1"/>
</dbReference>
<keyword evidence="10 16" id="KW-0034">Amyloid</keyword>
<keyword evidence="17" id="KW-0175">Coiled coil</keyword>
<name>A0AAD6F798_9TELE</name>
<dbReference type="InterPro" id="IPR011178">
    <property type="entry name" value="Amyloid_glyco_Cu-bd"/>
</dbReference>
<dbReference type="GO" id="GO:0005886">
    <property type="term" value="C:plasma membrane"/>
    <property type="evidence" value="ECO:0007669"/>
    <property type="project" value="UniProtKB-SubCell"/>
</dbReference>
<feature type="transmembrane region" description="Helical" evidence="16">
    <location>
        <begin position="63"/>
        <end position="86"/>
    </location>
</feature>
<feature type="coiled-coil region" evidence="17">
    <location>
        <begin position="817"/>
        <end position="877"/>
    </location>
</feature>
<keyword evidence="13" id="KW-0325">Glycoprotein</keyword>